<evidence type="ECO:0000313" key="9">
    <source>
        <dbReference type="EMBL" id="PQD96219.1"/>
    </source>
</evidence>
<dbReference type="GO" id="GO:0140359">
    <property type="term" value="F:ABC-type transporter activity"/>
    <property type="evidence" value="ECO:0007669"/>
    <property type="project" value="InterPro"/>
</dbReference>
<dbReference type="GO" id="GO:0016887">
    <property type="term" value="F:ATP hydrolysis activity"/>
    <property type="evidence" value="ECO:0007669"/>
    <property type="project" value="InterPro"/>
</dbReference>
<evidence type="ECO:0000256" key="2">
    <source>
        <dbReference type="ARBA" id="ARBA00022448"/>
    </source>
</evidence>
<reference evidence="9 10" key="1">
    <citation type="submission" date="2017-12" db="EMBL/GenBank/DDBJ databases">
        <title>Taxonomic description and draft genome of Pradoshia cofamensis Gen. nov., sp. nov., a thermotolerant bacillale isolated from anterior gut of earthworm Eisenia fetida.</title>
        <authorList>
            <person name="Saha T."/>
            <person name="Chakraborty R."/>
        </authorList>
    </citation>
    <scope>NUCLEOTIDE SEQUENCE [LARGE SCALE GENOMIC DNA]</scope>
    <source>
        <strain evidence="9 10">EAG3</strain>
    </source>
</reference>
<dbReference type="SMART" id="SM00382">
    <property type="entry name" value="AAA"/>
    <property type="match status" value="1"/>
</dbReference>
<evidence type="ECO:0000256" key="4">
    <source>
        <dbReference type="ARBA" id="ARBA00022741"/>
    </source>
</evidence>
<dbReference type="FunFam" id="3.40.50.300:FF:003010">
    <property type="entry name" value="Teichoic acids export ATP-binding protein TagH"/>
    <property type="match status" value="1"/>
</dbReference>
<organism evidence="9 10">
    <name type="scientific">Pradoshia eiseniae</name>
    <dbReference type="NCBI Taxonomy" id="2064768"/>
    <lineage>
        <taxon>Bacteria</taxon>
        <taxon>Bacillati</taxon>
        <taxon>Bacillota</taxon>
        <taxon>Bacilli</taxon>
        <taxon>Bacillales</taxon>
        <taxon>Bacillaceae</taxon>
        <taxon>Pradoshia</taxon>
    </lineage>
</organism>
<evidence type="ECO:0000256" key="6">
    <source>
        <dbReference type="ARBA" id="ARBA00022967"/>
    </source>
</evidence>
<gene>
    <name evidence="9" type="ORF">CYL18_06375</name>
</gene>
<protein>
    <submittedName>
        <fullName evidence="9">Teichoic acids export ABC transporter ATP-binding subunit TagH</fullName>
    </submittedName>
</protein>
<keyword evidence="10" id="KW-1185">Reference proteome</keyword>
<evidence type="ECO:0000256" key="5">
    <source>
        <dbReference type="ARBA" id="ARBA00022840"/>
    </source>
</evidence>
<dbReference type="PROSITE" id="PS50893">
    <property type="entry name" value="ABC_TRANSPORTER_2"/>
    <property type="match status" value="1"/>
</dbReference>
<keyword evidence="7" id="KW-0472">Membrane</keyword>
<keyword evidence="2" id="KW-0813">Transport</keyword>
<keyword evidence="3" id="KW-1003">Cell membrane</keyword>
<dbReference type="Proteomes" id="UP000239663">
    <property type="component" value="Unassembled WGS sequence"/>
</dbReference>
<dbReference type="GO" id="GO:0005524">
    <property type="term" value="F:ATP binding"/>
    <property type="evidence" value="ECO:0007669"/>
    <property type="project" value="UniProtKB-KW"/>
</dbReference>
<dbReference type="EMBL" id="PKOZ01000002">
    <property type="protein sequence ID" value="PQD96219.1"/>
    <property type="molecule type" value="Genomic_DNA"/>
</dbReference>
<evidence type="ECO:0000256" key="7">
    <source>
        <dbReference type="ARBA" id="ARBA00023136"/>
    </source>
</evidence>
<dbReference type="RefSeq" id="WP_104848646.1">
    <property type="nucleotide sequence ID" value="NZ_PKOZ01000002.1"/>
</dbReference>
<dbReference type="CDD" id="cd03220">
    <property type="entry name" value="ABC_KpsT_Wzt"/>
    <property type="match status" value="1"/>
</dbReference>
<comment type="caution">
    <text evidence="9">The sequence shown here is derived from an EMBL/GenBank/DDBJ whole genome shotgun (WGS) entry which is preliminary data.</text>
</comment>
<name>A0A2S7N2G8_9BACI</name>
<comment type="similarity">
    <text evidence="1">Belongs to the ABC transporter superfamily.</text>
</comment>
<keyword evidence="5 9" id="KW-0067">ATP-binding</keyword>
<dbReference type="PROSITE" id="PS00211">
    <property type="entry name" value="ABC_TRANSPORTER_1"/>
    <property type="match status" value="1"/>
</dbReference>
<dbReference type="InterPro" id="IPR015860">
    <property type="entry name" value="ABC_transpr_TagH-like"/>
</dbReference>
<dbReference type="NCBIfam" id="NF010066">
    <property type="entry name" value="PRK13546.1"/>
    <property type="match status" value="1"/>
</dbReference>
<dbReference type="OrthoDB" id="9778870at2"/>
<keyword evidence="6" id="KW-1278">Translocase</keyword>
<dbReference type="InterPro" id="IPR017871">
    <property type="entry name" value="ABC_transporter-like_CS"/>
</dbReference>
<keyword evidence="4" id="KW-0547">Nucleotide-binding</keyword>
<evidence type="ECO:0000256" key="1">
    <source>
        <dbReference type="ARBA" id="ARBA00005417"/>
    </source>
</evidence>
<proteinExistence type="inferred from homology"/>
<evidence type="ECO:0000259" key="8">
    <source>
        <dbReference type="PROSITE" id="PS50893"/>
    </source>
</evidence>
<dbReference type="InterPro" id="IPR003439">
    <property type="entry name" value="ABC_transporter-like_ATP-bd"/>
</dbReference>
<dbReference type="PANTHER" id="PTHR46743:SF2">
    <property type="entry name" value="TEICHOIC ACIDS EXPORT ATP-BINDING PROTEIN TAGH"/>
    <property type="match status" value="1"/>
</dbReference>
<accession>A0A2S7N2G8</accession>
<sequence>MSETVILKNVFKKYRMHTKPADKLLDIILPGGRGEDFYALQDISFTAGKGDVIGLVGVNGSGKSTLSNIIAGIIPPSSGTVETIGETSLIAIASGLNNQLTGRENIELKCLMLGFNKKQIKEMEPDIIEFADIGKFIDQPVKKYSSGMKSRLGFAISVTVDPDILIIDEALSVGDQAFAEKSKNKMYSFRDSGKTIFFVSHSMKQINDFCNKAIWLEYGELKKYGTTDEVIPEYKDFVKKYKAMTDVERKLFRESAIRKQSGLVLK</sequence>
<dbReference type="AlphaFoldDB" id="A0A2S7N2G8"/>
<dbReference type="InterPro" id="IPR050683">
    <property type="entry name" value="Bact_Polysacc_Export_ATP-bd"/>
</dbReference>
<dbReference type="SUPFAM" id="SSF52540">
    <property type="entry name" value="P-loop containing nucleoside triphosphate hydrolases"/>
    <property type="match status" value="1"/>
</dbReference>
<dbReference type="PANTHER" id="PTHR46743">
    <property type="entry name" value="TEICHOIC ACIDS EXPORT ATP-BINDING PROTEIN TAGH"/>
    <property type="match status" value="1"/>
</dbReference>
<dbReference type="Gene3D" id="3.40.50.300">
    <property type="entry name" value="P-loop containing nucleotide triphosphate hydrolases"/>
    <property type="match status" value="1"/>
</dbReference>
<evidence type="ECO:0000256" key="3">
    <source>
        <dbReference type="ARBA" id="ARBA00022475"/>
    </source>
</evidence>
<dbReference type="InterPro" id="IPR027417">
    <property type="entry name" value="P-loop_NTPase"/>
</dbReference>
<feature type="domain" description="ABC transporter" evidence="8">
    <location>
        <begin position="22"/>
        <end position="243"/>
    </location>
</feature>
<evidence type="ECO:0000313" key="10">
    <source>
        <dbReference type="Proteomes" id="UP000239663"/>
    </source>
</evidence>
<dbReference type="InterPro" id="IPR003593">
    <property type="entry name" value="AAA+_ATPase"/>
</dbReference>
<dbReference type="GO" id="GO:0016020">
    <property type="term" value="C:membrane"/>
    <property type="evidence" value="ECO:0007669"/>
    <property type="project" value="InterPro"/>
</dbReference>
<dbReference type="Pfam" id="PF00005">
    <property type="entry name" value="ABC_tran"/>
    <property type="match status" value="1"/>
</dbReference>